<dbReference type="RefSeq" id="XP_008218592.1">
    <property type="nucleotide sequence ID" value="XM_008220370.2"/>
</dbReference>
<feature type="domain" description="Leucine-rich repeat-containing N-terminal plant-type" evidence="14">
    <location>
        <begin position="34"/>
        <end position="72"/>
    </location>
</feature>
<accession>A0ABM0N2L1</accession>
<evidence type="ECO:0000256" key="1">
    <source>
        <dbReference type="ARBA" id="ARBA00004251"/>
    </source>
</evidence>
<evidence type="ECO:0000256" key="4">
    <source>
        <dbReference type="ARBA" id="ARBA00022614"/>
    </source>
</evidence>
<dbReference type="PANTHER" id="PTHR48063:SF98">
    <property type="entry name" value="LRR RECEPTOR-LIKE SERINE_THREONINE-PROTEIN KINASE FLS2"/>
    <property type="match status" value="1"/>
</dbReference>
<evidence type="ECO:0000256" key="2">
    <source>
        <dbReference type="ARBA" id="ARBA00009592"/>
    </source>
</evidence>
<dbReference type="SUPFAM" id="SSF52058">
    <property type="entry name" value="L domain-like"/>
    <property type="match status" value="2"/>
</dbReference>
<evidence type="ECO:0000256" key="3">
    <source>
        <dbReference type="ARBA" id="ARBA00022475"/>
    </source>
</evidence>
<keyword evidence="6 13" id="KW-0732">Signal</keyword>
<evidence type="ECO:0000256" key="13">
    <source>
        <dbReference type="SAM" id="SignalP"/>
    </source>
</evidence>
<keyword evidence="4" id="KW-0433">Leucine-rich repeat</keyword>
<sequence length="926" mass="103763">MNMGSTVVRFLSIATLFTICLLLCNANLSAPCKQNERQALLKFKHDLEDPSNQLSSWAGEGDCCNWAGVVCNNFTGHVRDLHLANMSFSGKINPSLLNLTHLSYLDLSYNDFEEMQIPSFLGSLKSLRYLNLSYSSFVGLIPHQLGNLTSLQVLDLDDLQYEDDHGEIHSLEVESLQWISGLSQLQHLDMSGANLSKASDWLRVTNTLPSLVENLDMSRCGLYHIPGGIANMTNLKFLNLHDNSISSTIPQWLYRLSHLQSLSLSSNSFHGEISSSLGNLTSIVNLDLSSNQLAGNIPNFLGNLCKLTTLDMSVNNLNGSVSEIFESFSRCSSVQIESLSLSWNNLSSHLTDKLDHFEKLRVLDLASNSISGPLPPSFGNLSCLEVLRIDDNNLTGVVSQLHFTNLTRLVEFDARGNSLTLETTPHWLPPFQLSILDLNYWHLEPSELPMWLQSQTQLEILIMPNTRISGTIPTWFWNFSSQLSYIDLSENKLYGEVPHVFPSSPSLVILLGSNQFNGSLPLVSSTVYELDLSNSSFSGTLFHFFCNNNSEPKALESLHLDNNRLSGKIPDCFRNWKNLEVVNLESNNLIGNIPRSLGYLLSLQYLHLRNNHLHGELPPYLKKCTDLTILDLSYNKFLGKIPMWIGTSLSNLRVLSLRSNQFHGHIPYKLCDLTYLQILDLAHNNLSGRMPRCLYNFTAMTTRLYFNRPFYIMGRIENANVVTKGREVKYGNILLSLAISLDLSDNIISGEIPEELNSLIYLQSVNLSYNHLSGRIPPKIGDMRWLESLDLSMNQLCGQIAPSMSSLTFLSTLNLSYNNLIGEIPKSTQLQSFDQFSFIGNKLCGPPLEVNCSNTNGTVPPVADQKHGGSYLLEDGWFYLSLGLGFLFGFWSVLGSLLLNLPWSIGFNRFLNSIVKKLYGVIVEHF</sequence>
<feature type="chain" id="PRO_5045789386" evidence="13">
    <location>
        <begin position="27"/>
        <end position="926"/>
    </location>
</feature>
<evidence type="ECO:0000256" key="11">
    <source>
        <dbReference type="ARBA" id="ARBA00023180"/>
    </source>
</evidence>
<keyword evidence="11" id="KW-0325">Glycoprotein</keyword>
<keyword evidence="15" id="KW-1185">Reference proteome</keyword>
<feature type="transmembrane region" description="Helical" evidence="12">
    <location>
        <begin position="877"/>
        <end position="899"/>
    </location>
</feature>
<evidence type="ECO:0000259" key="14">
    <source>
        <dbReference type="Pfam" id="PF08263"/>
    </source>
</evidence>
<dbReference type="SMART" id="SM00369">
    <property type="entry name" value="LRR_TYP"/>
    <property type="match status" value="11"/>
</dbReference>
<dbReference type="Proteomes" id="UP000694861">
    <property type="component" value="Linkage group LG2"/>
</dbReference>
<gene>
    <name evidence="16" type="primary">LOC103318922</name>
</gene>
<keyword evidence="10" id="KW-0675">Receptor</keyword>
<evidence type="ECO:0000256" key="8">
    <source>
        <dbReference type="ARBA" id="ARBA00022989"/>
    </source>
</evidence>
<reference evidence="15" key="1">
    <citation type="journal article" date="2012" name="Nat. Commun.">
        <title>The genome of Prunus mume.</title>
        <authorList>
            <person name="Zhang Q."/>
            <person name="Chen W."/>
            <person name="Sun L."/>
            <person name="Zhao F."/>
            <person name="Huang B."/>
            <person name="Yang W."/>
            <person name="Tao Y."/>
            <person name="Wang J."/>
            <person name="Yuan Z."/>
            <person name="Fan G."/>
            <person name="Xing Z."/>
            <person name="Han C."/>
            <person name="Pan H."/>
            <person name="Zhong X."/>
            <person name="Shi W."/>
            <person name="Liang X."/>
            <person name="Du D."/>
            <person name="Sun F."/>
            <person name="Xu Z."/>
            <person name="Hao R."/>
            <person name="Lv T."/>
            <person name="Lv Y."/>
            <person name="Zheng Z."/>
            <person name="Sun M."/>
            <person name="Luo L."/>
            <person name="Cai M."/>
            <person name="Gao Y."/>
            <person name="Wang J."/>
            <person name="Yin Y."/>
            <person name="Xu X."/>
            <person name="Cheng T."/>
            <person name="Wang J."/>
        </authorList>
    </citation>
    <scope>NUCLEOTIDE SEQUENCE [LARGE SCALE GENOMIC DNA]</scope>
</reference>
<name>A0ABM0N2L1_PRUMU</name>
<dbReference type="InterPro" id="IPR046956">
    <property type="entry name" value="RLP23-like"/>
</dbReference>
<keyword evidence="5 12" id="KW-0812">Transmembrane</keyword>
<evidence type="ECO:0000256" key="10">
    <source>
        <dbReference type="ARBA" id="ARBA00023170"/>
    </source>
</evidence>
<feature type="signal peptide" evidence="13">
    <location>
        <begin position="1"/>
        <end position="26"/>
    </location>
</feature>
<dbReference type="Pfam" id="PF00560">
    <property type="entry name" value="LRR_1"/>
    <property type="match status" value="6"/>
</dbReference>
<keyword evidence="7" id="KW-0677">Repeat</keyword>
<proteinExistence type="inferred from homology"/>
<dbReference type="InterPro" id="IPR003591">
    <property type="entry name" value="Leu-rich_rpt_typical-subtyp"/>
</dbReference>
<dbReference type="InterPro" id="IPR001611">
    <property type="entry name" value="Leu-rich_rpt"/>
</dbReference>
<reference evidence="16" key="2">
    <citation type="submission" date="2025-08" db="UniProtKB">
        <authorList>
            <consortium name="RefSeq"/>
        </authorList>
    </citation>
    <scope>IDENTIFICATION</scope>
</reference>
<evidence type="ECO:0000256" key="6">
    <source>
        <dbReference type="ARBA" id="ARBA00022729"/>
    </source>
</evidence>
<comment type="subcellular location">
    <subcellularLocation>
        <location evidence="1">Cell membrane</location>
        <topology evidence="1">Single-pass type I membrane protein</topology>
    </subcellularLocation>
</comment>
<keyword evidence="8 12" id="KW-1133">Transmembrane helix</keyword>
<evidence type="ECO:0000256" key="9">
    <source>
        <dbReference type="ARBA" id="ARBA00023136"/>
    </source>
</evidence>
<dbReference type="InterPro" id="IPR013210">
    <property type="entry name" value="LRR_N_plant-typ"/>
</dbReference>
<evidence type="ECO:0000313" key="15">
    <source>
        <dbReference type="Proteomes" id="UP000694861"/>
    </source>
</evidence>
<evidence type="ECO:0000256" key="5">
    <source>
        <dbReference type="ARBA" id="ARBA00022692"/>
    </source>
</evidence>
<dbReference type="Pfam" id="PF08263">
    <property type="entry name" value="LRRNT_2"/>
    <property type="match status" value="1"/>
</dbReference>
<keyword evidence="9 12" id="KW-0472">Membrane</keyword>
<comment type="similarity">
    <text evidence="2">Belongs to the RLP family.</text>
</comment>
<dbReference type="Pfam" id="PF13855">
    <property type="entry name" value="LRR_8"/>
    <property type="match status" value="4"/>
</dbReference>
<evidence type="ECO:0000313" key="16">
    <source>
        <dbReference type="RefSeq" id="XP_008218592.1"/>
    </source>
</evidence>
<evidence type="ECO:0000256" key="12">
    <source>
        <dbReference type="SAM" id="Phobius"/>
    </source>
</evidence>
<organism evidence="15 16">
    <name type="scientific">Prunus mume</name>
    <name type="common">Japanese apricot</name>
    <name type="synonym">Armeniaca mume</name>
    <dbReference type="NCBI Taxonomy" id="102107"/>
    <lineage>
        <taxon>Eukaryota</taxon>
        <taxon>Viridiplantae</taxon>
        <taxon>Streptophyta</taxon>
        <taxon>Embryophyta</taxon>
        <taxon>Tracheophyta</taxon>
        <taxon>Spermatophyta</taxon>
        <taxon>Magnoliopsida</taxon>
        <taxon>eudicotyledons</taxon>
        <taxon>Gunneridae</taxon>
        <taxon>Pentapetalae</taxon>
        <taxon>rosids</taxon>
        <taxon>fabids</taxon>
        <taxon>Rosales</taxon>
        <taxon>Rosaceae</taxon>
        <taxon>Amygdaloideae</taxon>
        <taxon>Amygdaleae</taxon>
        <taxon>Prunus</taxon>
    </lineage>
</organism>
<keyword evidence="3" id="KW-1003">Cell membrane</keyword>
<dbReference type="InterPro" id="IPR032675">
    <property type="entry name" value="LRR_dom_sf"/>
</dbReference>
<dbReference type="PANTHER" id="PTHR48063">
    <property type="entry name" value="LRR RECEPTOR-LIKE KINASE"/>
    <property type="match status" value="1"/>
</dbReference>
<protein>
    <submittedName>
        <fullName evidence="16">Probable leucine-rich repeat receptor-like protein kinase At2g33170</fullName>
    </submittedName>
</protein>
<dbReference type="SUPFAM" id="SSF52047">
    <property type="entry name" value="RNI-like"/>
    <property type="match status" value="1"/>
</dbReference>
<dbReference type="Gene3D" id="3.80.10.10">
    <property type="entry name" value="Ribonuclease Inhibitor"/>
    <property type="match status" value="4"/>
</dbReference>
<evidence type="ECO:0000256" key="7">
    <source>
        <dbReference type="ARBA" id="ARBA00022737"/>
    </source>
</evidence>
<dbReference type="GeneID" id="103318922"/>